<dbReference type="SMART" id="SM00089">
    <property type="entry name" value="PKD"/>
    <property type="match status" value="9"/>
</dbReference>
<name>A0A4U3L3R9_9BACT</name>
<proteinExistence type="predicted"/>
<feature type="domain" description="PKD" evidence="1">
    <location>
        <begin position="570"/>
        <end position="620"/>
    </location>
</feature>
<evidence type="ECO:0000313" key="3">
    <source>
        <dbReference type="Proteomes" id="UP000305848"/>
    </source>
</evidence>
<feature type="domain" description="PKD" evidence="1">
    <location>
        <begin position="708"/>
        <end position="791"/>
    </location>
</feature>
<feature type="domain" description="PKD" evidence="1">
    <location>
        <begin position="378"/>
        <end position="454"/>
    </location>
</feature>
<dbReference type="Gene3D" id="2.60.40.10">
    <property type="entry name" value="Immunoglobulins"/>
    <property type="match status" value="9"/>
</dbReference>
<dbReference type="PANTHER" id="PTHR36842">
    <property type="entry name" value="PROTEIN TOLB HOMOLOG"/>
    <property type="match status" value="1"/>
</dbReference>
<keyword evidence="3" id="KW-1185">Reference proteome</keyword>
<dbReference type="EMBL" id="SZQL01000006">
    <property type="protein sequence ID" value="TKK68949.1"/>
    <property type="molecule type" value="Genomic_DNA"/>
</dbReference>
<comment type="caution">
    <text evidence="2">The sequence shown here is derived from an EMBL/GenBank/DDBJ whole genome shotgun (WGS) entry which is preliminary data.</text>
</comment>
<feature type="domain" description="PKD" evidence="1">
    <location>
        <begin position="148"/>
        <end position="213"/>
    </location>
</feature>
<dbReference type="PROSITE" id="PS50093">
    <property type="entry name" value="PKD"/>
    <property type="match status" value="8"/>
</dbReference>
<dbReference type="NCBIfam" id="TIGR04131">
    <property type="entry name" value="Bac_Flav_CTERM"/>
    <property type="match status" value="1"/>
</dbReference>
<dbReference type="Pfam" id="PF18911">
    <property type="entry name" value="PKD_4"/>
    <property type="match status" value="5"/>
</dbReference>
<dbReference type="FunFam" id="2.60.40.10:FF:000270">
    <property type="entry name" value="Cell surface protein"/>
    <property type="match status" value="1"/>
</dbReference>
<feature type="domain" description="PKD" evidence="1">
    <location>
        <begin position="648"/>
        <end position="687"/>
    </location>
</feature>
<dbReference type="Proteomes" id="UP000305848">
    <property type="component" value="Unassembled WGS sequence"/>
</dbReference>
<dbReference type="OrthoDB" id="7794186at2"/>
<dbReference type="Pfam" id="PF13585">
    <property type="entry name" value="CHU_C"/>
    <property type="match status" value="1"/>
</dbReference>
<dbReference type="SUPFAM" id="SSF49299">
    <property type="entry name" value="PKD domain"/>
    <property type="match status" value="9"/>
</dbReference>
<reference evidence="2 3" key="1">
    <citation type="submission" date="2019-05" db="EMBL/GenBank/DDBJ databases">
        <title>Panacibacter sp. strain 17mud1-8 Genome sequencing and assembly.</title>
        <authorList>
            <person name="Chhetri G."/>
        </authorList>
    </citation>
    <scope>NUCLEOTIDE SEQUENCE [LARGE SCALE GENOMIC DNA]</scope>
    <source>
        <strain evidence="2 3">17mud1-8</strain>
    </source>
</reference>
<dbReference type="InterPro" id="IPR035986">
    <property type="entry name" value="PKD_dom_sf"/>
</dbReference>
<feature type="domain" description="PKD" evidence="1">
    <location>
        <begin position="56"/>
        <end position="132"/>
    </location>
</feature>
<dbReference type="InterPro" id="IPR000601">
    <property type="entry name" value="PKD_dom"/>
</dbReference>
<dbReference type="InterPro" id="IPR022409">
    <property type="entry name" value="PKD/Chitinase_dom"/>
</dbReference>
<gene>
    <name evidence="2" type="ORF">FC093_09655</name>
</gene>
<dbReference type="CDD" id="cd00146">
    <property type="entry name" value="PKD"/>
    <property type="match status" value="7"/>
</dbReference>
<accession>A0A4U3L3R9</accession>
<sequence>MRQIMKHIFSAVKDYCLQYNARFFHLTPQKTSAAYKLLALIAFCFIGHFTKAQEPVQASFSTFDYQGCVPVKIQFTDNSTGSPTSWYWDFGDGHTSTQANPSNTYTVPGSYIVKLVVKNAVSTDSASNEIIISGAKAEFDYTYTNICTTPATINFAVPNPLNKIIYRWDFGDSNKAIIPNPTNTYNSAGTYEVHLTTISPEGCEDSITKVIEIGNGTVDFNAPATVCVNEHVTFTDTSTPRPLSAIWLINNRVVQQGAGDFTFQFTRPGTYTIQLTENFGTCNNTATKPVQVLDKPTASFDLNGITKSCAYPDTTRFVNTSLNAVAFKWYFGDGDSSTEVNPVHVYGAGRFSPMLIAFNANGCTDTLVKTDAVFLGGAVINSINLPDSGCVPHPVTFKPDISSPEAIATYSWDFGDGSNIDASAQPTHTYNNTGRYDVALTITTVSGCTTTSIVGDAVSVGTHSIPDFTADKTTLCGADTVHFSGTASGPVSYWHWQFSNNAGAFTQDAKFVYADTGSRAVRLTISNSGCVDSVVKYGYIVINPPTASFRMQFDCNDRTKVGLIDRSIAPESWHWDFGDGTTSDQQVPPEHEYTANGRYYISLTTTNGACSDTYTDTVYISNTTPVFSFNPPDRHICRKADMELGVDNPTYILDYLWDLGDGHTLFSDTSIHYSYTKTGIYYPSLIARYHNGCQDTLYSPDSIVVTGPTASFATELSGTCLNDTTSFIDNSFSDGEHDIISRVWSYGDDITESRNDAPFTHLYTSSGSFKAMLAIADNNNCVDTARYNVIVNALPVVSAGLDTFACEGSSVQLQPSGALTYVWDRDRTLSCLSCTNPEAAPVQDNLYVVTGTDASSCHASDTVLVTVVHPFSMTVDEAPRDICQTKDVQLTASGADLYSWSPADGLNSATISNPVASPEVPTTYTVTGTDNKRCFSQTGSVIVNVHPNPEVTITNNDLVVEKGSQNVIITTGSSNILKWYWYPSIGLSCTDCPQPILDAQKAMTYNAVVYADFGCTDTAQLTVHVLCDQSKIYIPSAFTPNGDGKNDRFYVISSVDNPVRSFVIYNRAGEMLFNKRGNITNYSSEGWDGTYKGKPVPSGTYIYRIEVKCNDAVVPFTGTITLIR</sequence>
<dbReference type="InterPro" id="IPR026341">
    <property type="entry name" value="T9SS_type_B"/>
</dbReference>
<feature type="domain" description="PKD" evidence="1">
    <location>
        <begin position="323"/>
        <end position="346"/>
    </location>
</feature>
<protein>
    <submittedName>
        <fullName evidence="2">PKD domain-containing protein</fullName>
    </submittedName>
</protein>
<organism evidence="2 3">
    <name type="scientific">Ilyomonas limi</name>
    <dbReference type="NCBI Taxonomy" id="2575867"/>
    <lineage>
        <taxon>Bacteria</taxon>
        <taxon>Pseudomonadati</taxon>
        <taxon>Bacteroidota</taxon>
        <taxon>Chitinophagia</taxon>
        <taxon>Chitinophagales</taxon>
        <taxon>Chitinophagaceae</taxon>
        <taxon>Ilyomonas</taxon>
    </lineage>
</organism>
<evidence type="ECO:0000313" key="2">
    <source>
        <dbReference type="EMBL" id="TKK68949.1"/>
    </source>
</evidence>
<dbReference type="AlphaFoldDB" id="A0A4U3L3R9"/>
<dbReference type="InterPro" id="IPR013783">
    <property type="entry name" value="Ig-like_fold"/>
</dbReference>
<evidence type="ECO:0000259" key="1">
    <source>
        <dbReference type="PROSITE" id="PS50093"/>
    </source>
</evidence>
<dbReference type="PANTHER" id="PTHR36842:SF1">
    <property type="entry name" value="PROTEIN TOLB"/>
    <property type="match status" value="1"/>
</dbReference>
<feature type="domain" description="PKD" evidence="1">
    <location>
        <begin position="480"/>
        <end position="528"/>
    </location>
</feature>